<evidence type="ECO:0000256" key="1">
    <source>
        <dbReference type="SAM" id="MobiDB-lite"/>
    </source>
</evidence>
<evidence type="ECO:0000313" key="3">
    <source>
        <dbReference type="Proteomes" id="UP001162164"/>
    </source>
</evidence>
<name>A0ABQ9K7H4_9CUCU</name>
<gene>
    <name evidence="2" type="ORF">NQ317_015014</name>
</gene>
<dbReference type="Proteomes" id="UP001162164">
    <property type="component" value="Unassembled WGS sequence"/>
</dbReference>
<organism evidence="2 3">
    <name type="scientific">Molorchus minor</name>
    <dbReference type="NCBI Taxonomy" id="1323400"/>
    <lineage>
        <taxon>Eukaryota</taxon>
        <taxon>Metazoa</taxon>
        <taxon>Ecdysozoa</taxon>
        <taxon>Arthropoda</taxon>
        <taxon>Hexapoda</taxon>
        <taxon>Insecta</taxon>
        <taxon>Pterygota</taxon>
        <taxon>Neoptera</taxon>
        <taxon>Endopterygota</taxon>
        <taxon>Coleoptera</taxon>
        <taxon>Polyphaga</taxon>
        <taxon>Cucujiformia</taxon>
        <taxon>Chrysomeloidea</taxon>
        <taxon>Cerambycidae</taxon>
        <taxon>Lamiinae</taxon>
        <taxon>Monochamini</taxon>
        <taxon>Molorchus</taxon>
    </lineage>
</organism>
<feature type="compositionally biased region" description="Basic and acidic residues" evidence="1">
    <location>
        <begin position="47"/>
        <end position="65"/>
    </location>
</feature>
<keyword evidence="3" id="KW-1185">Reference proteome</keyword>
<accession>A0ABQ9K7H4</accession>
<proteinExistence type="predicted"/>
<sequence length="65" mass="7092">MQVGSSSEDNNEHDGRHWNEDIVPIDASITSSVSSSTSVPELQSHVAELESKVNRGDKTKNVARK</sequence>
<reference evidence="2" key="1">
    <citation type="journal article" date="2023" name="Insect Mol. Biol.">
        <title>Genome sequencing provides insights into the evolution of gene families encoding plant cell wall-degrading enzymes in longhorned beetles.</title>
        <authorList>
            <person name="Shin N.R."/>
            <person name="Okamura Y."/>
            <person name="Kirsch R."/>
            <person name="Pauchet Y."/>
        </authorList>
    </citation>
    <scope>NUCLEOTIDE SEQUENCE</scope>
    <source>
        <strain evidence="2">MMC_N1</strain>
    </source>
</reference>
<feature type="compositionally biased region" description="Basic and acidic residues" evidence="1">
    <location>
        <begin position="10"/>
        <end position="20"/>
    </location>
</feature>
<feature type="region of interest" description="Disordered" evidence="1">
    <location>
        <begin position="1"/>
        <end position="65"/>
    </location>
</feature>
<dbReference type="EMBL" id="JAPWTJ010000013">
    <property type="protein sequence ID" value="KAJ8985475.1"/>
    <property type="molecule type" value="Genomic_DNA"/>
</dbReference>
<feature type="compositionally biased region" description="Low complexity" evidence="1">
    <location>
        <begin position="28"/>
        <end position="39"/>
    </location>
</feature>
<evidence type="ECO:0000313" key="2">
    <source>
        <dbReference type="EMBL" id="KAJ8985475.1"/>
    </source>
</evidence>
<protein>
    <submittedName>
        <fullName evidence="2">Uncharacterized protein</fullName>
    </submittedName>
</protein>
<comment type="caution">
    <text evidence="2">The sequence shown here is derived from an EMBL/GenBank/DDBJ whole genome shotgun (WGS) entry which is preliminary data.</text>
</comment>